<protein>
    <submittedName>
        <fullName evidence="2">MarR family winged helix-turn-helix transcriptional regulator</fullName>
    </submittedName>
</protein>
<dbReference type="Gene3D" id="1.10.10.10">
    <property type="entry name" value="Winged helix-like DNA-binding domain superfamily/Winged helix DNA-binding domain"/>
    <property type="match status" value="1"/>
</dbReference>
<dbReference type="RefSeq" id="WP_281044493.1">
    <property type="nucleotide sequence ID" value="NZ_JARYGZ010000001.1"/>
</dbReference>
<organism evidence="2 3">
    <name type="scientific">Sphingomonas oryzagri</name>
    <dbReference type="NCBI Taxonomy" id="3042314"/>
    <lineage>
        <taxon>Bacteria</taxon>
        <taxon>Pseudomonadati</taxon>
        <taxon>Pseudomonadota</taxon>
        <taxon>Alphaproteobacteria</taxon>
        <taxon>Sphingomonadales</taxon>
        <taxon>Sphingomonadaceae</taxon>
        <taxon>Sphingomonas</taxon>
    </lineage>
</organism>
<sequence>METRFEPDGDCLVEIPVRLSLAEAERITRIVDRARRTGMASSAPEPDRAPDTASLAAFARFLLTLRRRRDAAFPTIEFGEPAWDMLLDLYVQHVEGRKVSVSSLCAAASVPATTALRWIEVMVRHGHFTRSPDPDDRRRVHVALSPATIDGIEVFLADTRQRAMTDLR</sequence>
<dbReference type="Proteomes" id="UP001160625">
    <property type="component" value="Unassembled WGS sequence"/>
</dbReference>
<dbReference type="InterPro" id="IPR036388">
    <property type="entry name" value="WH-like_DNA-bd_sf"/>
</dbReference>
<dbReference type="EMBL" id="JARYGZ010000001">
    <property type="protein sequence ID" value="MDH7639230.1"/>
    <property type="molecule type" value="Genomic_DNA"/>
</dbReference>
<dbReference type="InterPro" id="IPR036390">
    <property type="entry name" value="WH_DNA-bd_sf"/>
</dbReference>
<feature type="domain" description="HTH marR-type" evidence="1">
    <location>
        <begin position="93"/>
        <end position="146"/>
    </location>
</feature>
<reference evidence="2" key="1">
    <citation type="submission" date="2023-04" db="EMBL/GenBank/DDBJ databases">
        <title>Sphingomonas sp. MAHUQ-71 isolated from rice field.</title>
        <authorList>
            <person name="Huq M.A."/>
        </authorList>
    </citation>
    <scope>NUCLEOTIDE SEQUENCE</scope>
    <source>
        <strain evidence="2">MAHUQ-71</strain>
    </source>
</reference>
<proteinExistence type="predicted"/>
<evidence type="ECO:0000259" key="1">
    <source>
        <dbReference type="Pfam" id="PF13463"/>
    </source>
</evidence>
<comment type="caution">
    <text evidence="2">The sequence shown here is derived from an EMBL/GenBank/DDBJ whole genome shotgun (WGS) entry which is preliminary data.</text>
</comment>
<accession>A0ABT6N1U9</accession>
<name>A0ABT6N1U9_9SPHN</name>
<gene>
    <name evidence="2" type="ORF">QGN17_10855</name>
</gene>
<dbReference type="Pfam" id="PF13463">
    <property type="entry name" value="HTH_27"/>
    <property type="match status" value="1"/>
</dbReference>
<dbReference type="SUPFAM" id="SSF46785">
    <property type="entry name" value="Winged helix' DNA-binding domain"/>
    <property type="match status" value="1"/>
</dbReference>
<keyword evidence="3" id="KW-1185">Reference proteome</keyword>
<evidence type="ECO:0000313" key="3">
    <source>
        <dbReference type="Proteomes" id="UP001160625"/>
    </source>
</evidence>
<dbReference type="InterPro" id="IPR000835">
    <property type="entry name" value="HTH_MarR-typ"/>
</dbReference>
<evidence type="ECO:0000313" key="2">
    <source>
        <dbReference type="EMBL" id="MDH7639230.1"/>
    </source>
</evidence>